<feature type="transmembrane region" description="Helical" evidence="1">
    <location>
        <begin position="62"/>
        <end position="85"/>
    </location>
</feature>
<dbReference type="Proteomes" id="UP000719500">
    <property type="component" value="Unassembled WGS sequence"/>
</dbReference>
<feature type="transmembrane region" description="Helical" evidence="1">
    <location>
        <begin position="363"/>
        <end position="386"/>
    </location>
</feature>
<evidence type="ECO:0000313" key="2">
    <source>
        <dbReference type="EMBL" id="MBM6851944.1"/>
    </source>
</evidence>
<feature type="transmembrane region" description="Helical" evidence="1">
    <location>
        <begin position="254"/>
        <end position="275"/>
    </location>
</feature>
<keyword evidence="3" id="KW-1185">Reference proteome</keyword>
<keyword evidence="1" id="KW-0472">Membrane</keyword>
<feature type="transmembrane region" description="Helical" evidence="1">
    <location>
        <begin position="295"/>
        <end position="316"/>
    </location>
</feature>
<organism evidence="2 3">
    <name type="scientific">Oscillibacter valericigenes</name>
    <dbReference type="NCBI Taxonomy" id="351091"/>
    <lineage>
        <taxon>Bacteria</taxon>
        <taxon>Bacillati</taxon>
        <taxon>Bacillota</taxon>
        <taxon>Clostridia</taxon>
        <taxon>Eubacteriales</taxon>
        <taxon>Oscillospiraceae</taxon>
        <taxon>Oscillibacter</taxon>
    </lineage>
</organism>
<feature type="transmembrane region" description="Helical" evidence="1">
    <location>
        <begin position="21"/>
        <end position="42"/>
    </location>
</feature>
<sequence>MQSKTSCFNGTLFRKNLTRFWPLWGLAAFIGALFPLSVLLDMAHRGWHTYTAPEFTQMYYEVVSAVPVISLVYAALCAMAVWSYLYNARSVGLMHTLPIRREGLFLTNFLSGFAMTLIPYAVTGLLCVIVSLCGGAFDARGLAVTVLAVLGESFFYFSSATFVCFITGNAFAMPALYALLHFLAVLLDWLISSFAQGFIFGFSTNYTGAVEWLSPTVYLAHNIQPLGTYEEVTQAYASGTYTEHVLTSVELENFWLVGVYALAGLALAALALVLYRSRRSETAGDVVAVGWLRPVFRYGVAGLCALLGGQLLYSLFWYGFQTGSYYDTLPMVVCLLVAGTIGYYGASMLLAKSLKVFRGSWKGLLAVLAGCVLVCCVLHFDLLGVADRVPEASQIRSVDIRVSDNSYTFTPEQDADLVEQVRALHQAVAAEEAYIRETEAAGYTSSMDESPDNSHTGLSITYTLKSGAKVDRWYFLPITRDRMAQPGTYDHLLDQFVNSEAMKARRLHLDDGFWTVAGGSLFLSIRDQYYDLGSREASAILEAVGRDMEAGNWGTYDWFASDNGGDYALELSLNFDGPDGEGHDYITVVVCPAMTETAQCLKRLGLASDEDLVTYRELYPQDYPQDDEDTAYYGAQSGNGTAEVYGASGGVAVSPL</sequence>
<feature type="transmembrane region" description="Helical" evidence="1">
    <location>
        <begin position="143"/>
        <end position="166"/>
    </location>
</feature>
<proteinExistence type="predicted"/>
<name>A0ABS2FWG4_9FIRM</name>
<feature type="transmembrane region" description="Helical" evidence="1">
    <location>
        <begin position="105"/>
        <end position="137"/>
    </location>
</feature>
<feature type="transmembrane region" description="Helical" evidence="1">
    <location>
        <begin position="328"/>
        <end position="351"/>
    </location>
</feature>
<dbReference type="RefSeq" id="WP_204805025.1">
    <property type="nucleotide sequence ID" value="NZ_JACSNX010000019.1"/>
</dbReference>
<keyword evidence="1" id="KW-1133">Transmembrane helix</keyword>
<reference evidence="2 3" key="1">
    <citation type="journal article" date="2021" name="Sci. Rep.">
        <title>The distribution of antibiotic resistance genes in chicken gut microbiota commensals.</title>
        <authorList>
            <person name="Juricova H."/>
            <person name="Matiasovicova J."/>
            <person name="Kubasova T."/>
            <person name="Cejkova D."/>
            <person name="Rychlik I."/>
        </authorList>
    </citation>
    <scope>NUCLEOTIDE SEQUENCE [LARGE SCALE GENOMIC DNA]</scope>
    <source>
        <strain evidence="2 3">An411</strain>
    </source>
</reference>
<feature type="transmembrane region" description="Helical" evidence="1">
    <location>
        <begin position="178"/>
        <end position="202"/>
    </location>
</feature>
<dbReference type="EMBL" id="JACSNX010000019">
    <property type="protein sequence ID" value="MBM6851944.1"/>
    <property type="molecule type" value="Genomic_DNA"/>
</dbReference>
<keyword evidence="1" id="KW-0812">Transmembrane</keyword>
<gene>
    <name evidence="2" type="ORF">H9X91_10905</name>
</gene>
<accession>A0ABS2FWG4</accession>
<evidence type="ECO:0000313" key="3">
    <source>
        <dbReference type="Proteomes" id="UP000719500"/>
    </source>
</evidence>
<comment type="caution">
    <text evidence="2">The sequence shown here is derived from an EMBL/GenBank/DDBJ whole genome shotgun (WGS) entry which is preliminary data.</text>
</comment>
<evidence type="ECO:0000256" key="1">
    <source>
        <dbReference type="SAM" id="Phobius"/>
    </source>
</evidence>
<protein>
    <submittedName>
        <fullName evidence="2">ABC transporter permease</fullName>
    </submittedName>
</protein>